<dbReference type="InterPro" id="IPR052398">
    <property type="entry name" value="Ubiquitin_hydrolase_53/54"/>
</dbReference>
<evidence type="ECO:0000313" key="5">
    <source>
        <dbReference type="EMBL" id="KAG7533824.1"/>
    </source>
</evidence>
<dbReference type="GO" id="GO:0016579">
    <property type="term" value="P:protein deubiquitination"/>
    <property type="evidence" value="ECO:0007669"/>
    <property type="project" value="InterPro"/>
</dbReference>
<dbReference type="Pfam" id="PF00443">
    <property type="entry name" value="UCH"/>
    <property type="match status" value="1"/>
</dbReference>
<feature type="region of interest" description="Disordered" evidence="3">
    <location>
        <begin position="713"/>
        <end position="776"/>
    </location>
</feature>
<feature type="compositionally biased region" description="Basic residues" evidence="3">
    <location>
        <begin position="717"/>
        <end position="727"/>
    </location>
</feature>
<dbReference type="InterPro" id="IPR006865">
    <property type="entry name" value="DUF629"/>
</dbReference>
<dbReference type="InterPro" id="IPR001394">
    <property type="entry name" value="Peptidase_C19_UCH"/>
</dbReference>
<dbReference type="EMBL" id="JAEFBK010000013">
    <property type="protein sequence ID" value="KAG7533824.1"/>
    <property type="molecule type" value="Genomic_DNA"/>
</dbReference>
<feature type="domain" description="C2H2-type" evidence="4">
    <location>
        <begin position="246"/>
        <end position="268"/>
    </location>
</feature>
<dbReference type="Pfam" id="PF04781">
    <property type="entry name" value="DUF627"/>
    <property type="match status" value="1"/>
</dbReference>
<dbReference type="PANTHER" id="PTHR22975:SF23">
    <property type="entry name" value="F6D8.33-RELATED"/>
    <property type="match status" value="1"/>
</dbReference>
<dbReference type="InterPro" id="IPR013087">
    <property type="entry name" value="Znf_C2H2_type"/>
</dbReference>
<name>A0A8T1XNJ4_9BRAS</name>
<dbReference type="PROSITE" id="PS00028">
    <property type="entry name" value="ZINC_FINGER_C2H2_1"/>
    <property type="match status" value="1"/>
</dbReference>
<evidence type="ECO:0000256" key="1">
    <source>
        <dbReference type="ARBA" id="ARBA00022786"/>
    </source>
</evidence>
<dbReference type="GO" id="GO:0004843">
    <property type="term" value="F:cysteine-type deubiquitinase activity"/>
    <property type="evidence" value="ECO:0007669"/>
    <property type="project" value="InterPro"/>
</dbReference>
<dbReference type="Pfam" id="PF04780">
    <property type="entry name" value="DUF629"/>
    <property type="match status" value="1"/>
</dbReference>
<keyword evidence="2" id="KW-0378">Hydrolase</keyword>
<keyword evidence="1" id="KW-0833">Ubl conjugation pathway</keyword>
<dbReference type="PANTHER" id="PTHR22975">
    <property type="entry name" value="UBIQUITIN SPECIFIC PROTEINASE"/>
    <property type="match status" value="1"/>
</dbReference>
<organism evidence="5 6">
    <name type="scientific">Arabidopsis thaliana x Arabidopsis arenosa</name>
    <dbReference type="NCBI Taxonomy" id="1240361"/>
    <lineage>
        <taxon>Eukaryota</taxon>
        <taxon>Viridiplantae</taxon>
        <taxon>Streptophyta</taxon>
        <taxon>Embryophyta</taxon>
        <taxon>Tracheophyta</taxon>
        <taxon>Spermatophyta</taxon>
        <taxon>Magnoliopsida</taxon>
        <taxon>eudicotyledons</taxon>
        <taxon>Gunneridae</taxon>
        <taxon>Pentapetalae</taxon>
        <taxon>rosids</taxon>
        <taxon>malvids</taxon>
        <taxon>Brassicales</taxon>
        <taxon>Brassicaceae</taxon>
        <taxon>Camelineae</taxon>
        <taxon>Arabidopsis</taxon>
    </lineage>
</organism>
<evidence type="ECO:0000259" key="4">
    <source>
        <dbReference type="PROSITE" id="PS00028"/>
    </source>
</evidence>
<protein>
    <recommendedName>
        <fullName evidence="4">C2H2-type domain-containing protein</fullName>
    </recommendedName>
</protein>
<evidence type="ECO:0000313" key="6">
    <source>
        <dbReference type="Proteomes" id="UP000694240"/>
    </source>
</evidence>
<evidence type="ECO:0000256" key="3">
    <source>
        <dbReference type="SAM" id="MobiDB-lite"/>
    </source>
</evidence>
<comment type="caution">
    <text evidence="5">The sequence shown here is derived from an EMBL/GenBank/DDBJ whole genome shotgun (WGS) entry which is preliminary data.</text>
</comment>
<proteinExistence type="predicted"/>
<keyword evidence="6" id="KW-1185">Reference proteome</keyword>
<sequence>MSSSFLEDVEFIKLLIKSREACAKGNYIKALEITEDLIFVHKEDKDSWFLHIQEGQMFLKLEGNTENPDVGFAYLLASVECFSQDVMLSRPCAMGFYNLAKQLGSVSYYKKCVEKSKQAISVTYPDNTSPVARSMLQELKKDLEKEFKTLIRDAERKIAGAKTSPLSSEPKVWGPMKSLDLVKNEIQELRTYWMGLDIKIKRDFMKVSIAKLKSFVEGVYHREGRDVLEKVLTSARDDRKWTFWMCKTKCLKKLSSAEECKNHLEQQHAADFKNASKKDLVQRIGKDWARKISVGAWEPVDAVAAVEMIKNGLADVKAFAPKNGWSKEWPLATDEDRSMLLKEIKLLLVSYCDHKILPSSIREWLMRFPVQYLGKLEVSGQSLIDSHLVETPQSICFLESHELNQILDFLKTIKCKRNDGTDLICRAVDSFLDHTRVKEKIDFDPQFSFLLLDRRLLKCKDVPFDDEGIINVFDPNVHYAKAPAQGDDIISWLTDYNSVDKIFPRPIREHNFGIWVAVLKAVQFTFRSLGTKYAKKFLVLDYDAALTIVENLCMSEDERRKNLQEDQWNRYASLLCDSCEERVSENSLTTNFFLWAVRDVLEGASHPTFDFPDLEDCMNLISQSKSLSDDIALKSIHHLKSVVTHKVLLIDSKILLIDNSRITLLNNLTRLSAFDNRTYILRLLKPFLLSEIVNMESKAKSDAAEAYLLLEEEKTSQSKKKKNKSNKRNSTSMSSPLDKTVDHEPSVNLEPRASSPSLKIVKEDSMEPEGALASERDRLEISSNTGIQEEATKDDPDMRNMPGEDLLSEHLASAPGEAAARYNSALDMTLKLSDADAAEVVVAIFEFWHCWKYRERESLVTRLFTLEENERMSCINCRSKPNYPEQRSHGIVVAAESIRDLKCALGDIKFVDILKVTRMEYTMLCDIKSGGCGRTNIVYHIISRCPPIFTIVLEWEKNETEKEVSETTKALEWEIDISRMYDGLEPNTNYRLVSMVGCSEVEEEHICIAYEMNRWVNLRREALVGEDIGNWKSVVKFCGEKKVRPEILFYEAA</sequence>
<gene>
    <name evidence="5" type="ORF">ISN45_Aa08g014240</name>
</gene>
<dbReference type="InterPro" id="IPR006866">
    <property type="entry name" value="DUF627_N"/>
</dbReference>
<dbReference type="Proteomes" id="UP000694240">
    <property type="component" value="Chromosome 13"/>
</dbReference>
<accession>A0A8T1XNJ4</accession>
<reference evidence="5 6" key="1">
    <citation type="submission" date="2020-12" db="EMBL/GenBank/DDBJ databases">
        <title>Concerted genomic and epigenomic changes stabilize Arabidopsis allopolyploids.</title>
        <authorList>
            <person name="Chen Z."/>
        </authorList>
    </citation>
    <scope>NUCLEOTIDE SEQUENCE [LARGE SCALE GENOMIC DNA]</scope>
    <source>
        <strain evidence="5">Allo738</strain>
        <tissue evidence="5">Leaf</tissue>
    </source>
</reference>
<dbReference type="AlphaFoldDB" id="A0A8T1XNJ4"/>
<evidence type="ECO:0000256" key="2">
    <source>
        <dbReference type="ARBA" id="ARBA00022801"/>
    </source>
</evidence>